<dbReference type="Proteomes" id="UP000663831">
    <property type="component" value="Unassembled WGS sequence"/>
</dbReference>
<accession>A0A8H3CSH8</accession>
<dbReference type="AlphaFoldDB" id="A0A8H3CSH8"/>
<evidence type="ECO:0000313" key="1">
    <source>
        <dbReference type="EMBL" id="CAE6493448.1"/>
    </source>
</evidence>
<protein>
    <submittedName>
        <fullName evidence="1">Uncharacterized protein</fullName>
    </submittedName>
</protein>
<evidence type="ECO:0000313" key="2">
    <source>
        <dbReference type="Proteomes" id="UP000663831"/>
    </source>
</evidence>
<gene>
    <name evidence="1" type="ORF">RDB_LOCUS111390</name>
</gene>
<dbReference type="EMBL" id="CAJMWV010004114">
    <property type="protein sequence ID" value="CAE6493448.1"/>
    <property type="molecule type" value="Genomic_DNA"/>
</dbReference>
<sequence>MSEIILHGTSQPLGLTIQDYPNLYTNDALAALSQVILHDECRQDALRTIEDICTLSNPNLETFVSGDVYTRITLEKLKLVNKLGLNMAEIEHFALIRLVAGCVELLLCVKPSPFYYEYGYLCFRIMIISLNACLIKYANHLDPNFALLKDGFEYSKASISFLWIACASFLTIELTGSARQILGLYVGPPSKWNITLLEKHKLESLLDILYADRKNFTIALKETRSLGLSGFMYVLWKFVETERASMNNYEQKLLGPYNQILHRYYLVLPKFKYELEATQLVCRLVLVDIPPCTLKPDGPVDLEDSKNVVRSYIQHLEHTNEIDIPQYLRFMAFFEPFMILGCEDLITGAFKATMQAVWRWFLLPGWGPNRPARILIAVVECFHEIFGRIYRRPPSDENPWQSWVVAFMKSIIDSDIVEAILRAALHSTIPMDENFKHDSICRSPECPSHGTSNYRNMPRMLKRIAHLSLDLICGTPFDTFVHHLVRESVYLDCWRRYLAFFGSCGLLDPLHKNCAMYHICTFWVGEFLEEMLGEEWEEKLLEMQAYGVCSNPRCPFPFGAEFTVFNHGNAPFCSRRCQEISSTYAWQRYSNLVDETFRGRTRQLLIDPVDPLEYVFNSDIYSGLDSPDSSDSDAI</sequence>
<proteinExistence type="predicted"/>
<comment type="caution">
    <text evidence="1">The sequence shown here is derived from an EMBL/GenBank/DDBJ whole genome shotgun (WGS) entry which is preliminary data.</text>
</comment>
<reference evidence="1" key="1">
    <citation type="submission" date="2021-01" db="EMBL/GenBank/DDBJ databases">
        <authorList>
            <person name="Kaushik A."/>
        </authorList>
    </citation>
    <scope>NUCLEOTIDE SEQUENCE</scope>
    <source>
        <strain evidence="1">AG3-1AP</strain>
    </source>
</reference>
<organism evidence="1 2">
    <name type="scientific">Rhizoctonia solani</name>
    <dbReference type="NCBI Taxonomy" id="456999"/>
    <lineage>
        <taxon>Eukaryota</taxon>
        <taxon>Fungi</taxon>
        <taxon>Dikarya</taxon>
        <taxon>Basidiomycota</taxon>
        <taxon>Agaricomycotina</taxon>
        <taxon>Agaricomycetes</taxon>
        <taxon>Cantharellales</taxon>
        <taxon>Ceratobasidiaceae</taxon>
        <taxon>Rhizoctonia</taxon>
    </lineage>
</organism>
<name>A0A8H3CSH8_9AGAM</name>